<keyword evidence="3 9" id="KW-1003">Cell membrane</keyword>
<organism evidence="11 12">
    <name type="scientific">Parasediminibacterium paludis</name>
    <dbReference type="NCBI Taxonomy" id="908966"/>
    <lineage>
        <taxon>Bacteria</taxon>
        <taxon>Pseudomonadati</taxon>
        <taxon>Bacteroidota</taxon>
        <taxon>Chitinophagia</taxon>
        <taxon>Chitinophagales</taxon>
        <taxon>Chitinophagaceae</taxon>
        <taxon>Parasediminibacterium</taxon>
    </lineage>
</organism>
<dbReference type="PANTHER" id="PTHR13285:SF23">
    <property type="entry name" value="TEICHOIC ACID D-ALANYLTRANSFERASE"/>
    <property type="match status" value="1"/>
</dbReference>
<evidence type="ECO:0000256" key="8">
    <source>
        <dbReference type="ARBA" id="ARBA00023315"/>
    </source>
</evidence>
<feature type="transmembrane region" description="Helical" evidence="10">
    <location>
        <begin position="48"/>
        <end position="76"/>
    </location>
</feature>
<dbReference type="InterPro" id="IPR028362">
    <property type="entry name" value="AlgI"/>
</dbReference>
<dbReference type="RefSeq" id="WP_379014388.1">
    <property type="nucleotide sequence ID" value="NZ_JBHSDC010000022.1"/>
</dbReference>
<comment type="similarity">
    <text evidence="2 9">Belongs to the membrane-bound acyltransferase family.</text>
</comment>
<gene>
    <name evidence="11" type="ORF">ACFOW1_11425</name>
</gene>
<feature type="transmembrane region" description="Helical" evidence="10">
    <location>
        <begin position="406"/>
        <end position="423"/>
    </location>
</feature>
<reference evidence="12" key="1">
    <citation type="journal article" date="2019" name="Int. J. Syst. Evol. Microbiol.">
        <title>The Global Catalogue of Microorganisms (GCM) 10K type strain sequencing project: providing services to taxonomists for standard genome sequencing and annotation.</title>
        <authorList>
            <consortium name="The Broad Institute Genomics Platform"/>
            <consortium name="The Broad Institute Genome Sequencing Center for Infectious Disease"/>
            <person name="Wu L."/>
            <person name="Ma J."/>
        </authorList>
    </citation>
    <scope>NUCLEOTIDE SEQUENCE [LARGE SCALE GENOMIC DNA]</scope>
    <source>
        <strain evidence="12">CECT 8010</strain>
    </source>
</reference>
<keyword evidence="12" id="KW-1185">Reference proteome</keyword>
<feature type="transmembrane region" description="Helical" evidence="10">
    <location>
        <begin position="330"/>
        <end position="353"/>
    </location>
</feature>
<feature type="transmembrane region" description="Helical" evidence="10">
    <location>
        <begin position="97"/>
        <end position="116"/>
    </location>
</feature>
<evidence type="ECO:0000313" key="11">
    <source>
        <dbReference type="EMBL" id="MFC4232507.1"/>
    </source>
</evidence>
<keyword evidence="5 10" id="KW-0812">Transmembrane</keyword>
<evidence type="ECO:0000256" key="1">
    <source>
        <dbReference type="ARBA" id="ARBA00004651"/>
    </source>
</evidence>
<feature type="transmembrane region" description="Helical" evidence="10">
    <location>
        <begin position="21"/>
        <end position="42"/>
    </location>
</feature>
<dbReference type="PIRSF" id="PIRSF500217">
    <property type="entry name" value="AlgI"/>
    <property type="match status" value="1"/>
</dbReference>
<dbReference type="InterPro" id="IPR024194">
    <property type="entry name" value="Ac/AlaTfrase_AlgI/DltB"/>
</dbReference>
<keyword evidence="8 9" id="KW-0012">Acyltransferase</keyword>
<comment type="caution">
    <text evidence="11">The sequence shown here is derived from an EMBL/GenBank/DDBJ whole genome shotgun (WGS) entry which is preliminary data.</text>
</comment>
<keyword evidence="7 9" id="KW-0472">Membrane</keyword>
<feature type="transmembrane region" description="Helical" evidence="10">
    <location>
        <begin position="444"/>
        <end position="465"/>
    </location>
</feature>
<dbReference type="Pfam" id="PF03062">
    <property type="entry name" value="MBOAT"/>
    <property type="match status" value="1"/>
</dbReference>
<evidence type="ECO:0000256" key="3">
    <source>
        <dbReference type="ARBA" id="ARBA00022475"/>
    </source>
</evidence>
<dbReference type="PIRSF" id="PIRSF016636">
    <property type="entry name" value="AlgI_DltB"/>
    <property type="match status" value="1"/>
</dbReference>
<name>A0ABV8PZW0_9BACT</name>
<evidence type="ECO:0000256" key="7">
    <source>
        <dbReference type="ARBA" id="ARBA00023136"/>
    </source>
</evidence>
<evidence type="ECO:0000256" key="6">
    <source>
        <dbReference type="ARBA" id="ARBA00022989"/>
    </source>
</evidence>
<comment type="subcellular location">
    <subcellularLocation>
        <location evidence="1">Cell membrane</location>
        <topology evidence="1">Multi-pass membrane protein</topology>
    </subcellularLocation>
</comment>
<proteinExistence type="inferred from homology"/>
<evidence type="ECO:0000256" key="9">
    <source>
        <dbReference type="PIRNR" id="PIRNR016636"/>
    </source>
</evidence>
<feature type="transmembrane region" description="Helical" evidence="10">
    <location>
        <begin position="485"/>
        <end position="502"/>
    </location>
</feature>
<accession>A0ABV8PZW0</accession>
<evidence type="ECO:0000256" key="10">
    <source>
        <dbReference type="SAM" id="Phobius"/>
    </source>
</evidence>
<evidence type="ECO:0000256" key="2">
    <source>
        <dbReference type="ARBA" id="ARBA00010323"/>
    </source>
</evidence>
<protein>
    <submittedName>
        <fullName evidence="11">MBOAT family O-acyltransferase</fullName>
    </submittedName>
</protein>
<dbReference type="Proteomes" id="UP001595906">
    <property type="component" value="Unassembled WGS sequence"/>
</dbReference>
<evidence type="ECO:0000313" key="12">
    <source>
        <dbReference type="Proteomes" id="UP001595906"/>
    </source>
</evidence>
<feature type="transmembrane region" description="Helical" evidence="10">
    <location>
        <begin position="241"/>
        <end position="262"/>
    </location>
</feature>
<evidence type="ECO:0000256" key="5">
    <source>
        <dbReference type="ARBA" id="ARBA00022692"/>
    </source>
</evidence>
<keyword evidence="4 9" id="KW-0808">Transferase</keyword>
<dbReference type="InterPro" id="IPR004299">
    <property type="entry name" value="MBOAT_fam"/>
</dbReference>
<dbReference type="EMBL" id="JBHSDC010000022">
    <property type="protein sequence ID" value="MFC4232507.1"/>
    <property type="molecule type" value="Genomic_DNA"/>
</dbReference>
<dbReference type="PANTHER" id="PTHR13285">
    <property type="entry name" value="ACYLTRANSFERASE"/>
    <property type="match status" value="1"/>
</dbReference>
<sequence>MMRIDIHKLLKLLAFNEQDPLLFNSAFFLIFFGFFLTAYLLFQKNRNTRIYFLTLFSLYFFYKTCGWYVGFILLAAVVDFNISKIIYETTSKHARKVLITLSILLNVGLLFYFKYTNFFIDIINDVSQQQLHPLKLLLPVGISFYTFENVSYTVDVYRREIKPVDRFIDYLFFLSFFPKLMMGPIVRAADFLPQIEKKPFVTDEQLGQGLYLITAGIIKKVVISDYINANYVMYIFDNPSAHTGLECLLAVYAYAMVIYCDFSGYSDMARGMAKWIGFEINLNFLSPYQSSSITEFWRRWHISLSSWLRDYIYIPLGGNRSGYFNTYRNLFITMLIGGFWHGASWNFIFWGALHGAALALHKLQKDYERKPLLVIPYSPKVTKFINKILVDLPVFTVPYSPALTKMLKVMATFHFVCLGWIFFRCNSFADSWTFINQIFSHFNIAVLPQLVANYANVIMMLWLGFLLHSITSPTELEYQKFLTKLSTPLKIVYLFAAIYLAIQFKQADVIKPIYLQF</sequence>
<dbReference type="InterPro" id="IPR051085">
    <property type="entry name" value="MB_O-acyltransferase"/>
</dbReference>
<keyword evidence="6 10" id="KW-1133">Transmembrane helix</keyword>
<evidence type="ECO:0000256" key="4">
    <source>
        <dbReference type="ARBA" id="ARBA00022679"/>
    </source>
</evidence>
<feature type="transmembrane region" description="Helical" evidence="10">
    <location>
        <begin position="167"/>
        <end position="186"/>
    </location>
</feature>